<dbReference type="Pfam" id="PF03704">
    <property type="entry name" value="BTAD"/>
    <property type="match status" value="1"/>
</dbReference>
<dbReference type="OrthoDB" id="499349at2"/>
<dbReference type="GO" id="GO:0003677">
    <property type="term" value="F:DNA binding"/>
    <property type="evidence" value="ECO:0007669"/>
    <property type="project" value="UniProtKB-UniRule"/>
</dbReference>
<dbReference type="InterPro" id="IPR036388">
    <property type="entry name" value="WH-like_DNA-bd_sf"/>
</dbReference>
<dbReference type="SUPFAM" id="SSF52540">
    <property type="entry name" value="P-loop containing nucleoside triphosphate hydrolases"/>
    <property type="match status" value="1"/>
</dbReference>
<comment type="similarity">
    <text evidence="1">Belongs to the AfsR/DnrI/RedD regulatory family.</text>
</comment>
<evidence type="ECO:0000256" key="1">
    <source>
        <dbReference type="ARBA" id="ARBA00005820"/>
    </source>
</evidence>
<proteinExistence type="inferred from homology"/>
<dbReference type="Gene3D" id="1.25.40.10">
    <property type="entry name" value="Tetratricopeptide repeat domain"/>
    <property type="match status" value="2"/>
</dbReference>
<protein>
    <submittedName>
        <fullName evidence="6">SARP family transcriptional regulator</fullName>
    </submittedName>
</protein>
<evidence type="ECO:0000259" key="5">
    <source>
        <dbReference type="PROSITE" id="PS51755"/>
    </source>
</evidence>
<dbReference type="Gene3D" id="1.10.10.10">
    <property type="entry name" value="Winged helix-like DNA-binding domain superfamily/Winged helix DNA-binding domain"/>
    <property type="match status" value="1"/>
</dbReference>
<dbReference type="Pfam" id="PF25872">
    <property type="entry name" value="HTH_77"/>
    <property type="match status" value="1"/>
</dbReference>
<evidence type="ECO:0000256" key="2">
    <source>
        <dbReference type="ARBA" id="ARBA00023012"/>
    </source>
</evidence>
<dbReference type="SUPFAM" id="SSF46894">
    <property type="entry name" value="C-terminal effector domain of the bipartite response regulators"/>
    <property type="match status" value="1"/>
</dbReference>
<dbReference type="KEGG" id="slc:SL103_22385"/>
<keyword evidence="7" id="KW-1185">Reference proteome</keyword>
<keyword evidence="3 4" id="KW-0238">DNA-binding</keyword>
<evidence type="ECO:0000313" key="7">
    <source>
        <dbReference type="Proteomes" id="UP000094094"/>
    </source>
</evidence>
<dbReference type="InterPro" id="IPR058852">
    <property type="entry name" value="HTH_77"/>
</dbReference>
<accession>A0A1D7VPC3</accession>
<dbReference type="RefSeq" id="WP_069570738.1">
    <property type="nucleotide sequence ID" value="NZ_CP017157.1"/>
</dbReference>
<dbReference type="InterPro" id="IPR001867">
    <property type="entry name" value="OmpR/PhoB-type_DNA-bd"/>
</dbReference>
<evidence type="ECO:0000256" key="3">
    <source>
        <dbReference type="ARBA" id="ARBA00023125"/>
    </source>
</evidence>
<reference evidence="6 7" key="1">
    <citation type="submission" date="2016-09" db="EMBL/GenBank/DDBJ databases">
        <title>Complete genome sequencing of Streptomyces lydicus 103 and metabolic pathways analysis of antibiotic biosynthesis.</title>
        <authorList>
            <person name="Jia N."/>
            <person name="Ding M.-Z."/>
            <person name="Gao F."/>
            <person name="Yuan Y.-J."/>
        </authorList>
    </citation>
    <scope>NUCLEOTIDE SEQUENCE [LARGE SCALE GENOMIC DNA]</scope>
    <source>
        <strain evidence="6 7">103</strain>
    </source>
</reference>
<dbReference type="GO" id="GO:0000160">
    <property type="term" value="P:phosphorelay signal transduction system"/>
    <property type="evidence" value="ECO:0007669"/>
    <property type="project" value="UniProtKB-KW"/>
</dbReference>
<dbReference type="GO" id="GO:0006355">
    <property type="term" value="P:regulation of DNA-templated transcription"/>
    <property type="evidence" value="ECO:0007669"/>
    <property type="project" value="InterPro"/>
</dbReference>
<dbReference type="InterPro" id="IPR027417">
    <property type="entry name" value="P-loop_NTPase"/>
</dbReference>
<feature type="DNA-binding region" description="OmpR/PhoB-type" evidence="4">
    <location>
        <begin position="1"/>
        <end position="90"/>
    </location>
</feature>
<dbReference type="Proteomes" id="UP000094094">
    <property type="component" value="Chromosome"/>
</dbReference>
<dbReference type="Pfam" id="PF00486">
    <property type="entry name" value="Trans_reg_C"/>
    <property type="match status" value="1"/>
</dbReference>
<dbReference type="SUPFAM" id="SSF48452">
    <property type="entry name" value="TPR-like"/>
    <property type="match status" value="2"/>
</dbReference>
<dbReference type="EMBL" id="CP017157">
    <property type="protein sequence ID" value="AOP48616.1"/>
    <property type="molecule type" value="Genomic_DNA"/>
</dbReference>
<sequence>MQIGMLGPLEVRTDDGGSADVPGARLRGLLIALALKPGQVVPKSSLVDWIWGEHPPADATNALQRLVSRLRKALPDGVVEGQPEGYRLAVRPDAVDAVRFERLVSAGQARTEDGSRRVRLLREALGLWRGAALQDVGLQDSPAFDAAVDRLEGLRLTATEERADADVTLGRGAELVTELTDLVAAHPVRERLVGTLMRALVAAGRDSEALLVYQRAREALADTLGADPSPELSALHVALLRGELGRREESRRTNLRAELTSFVGKDADVAAVRELLAGHRLTTLIGPGGSGKTRLATETARTLLGDLPDGAWLVELAAVGADGDVAQSTLAGLGLRDTLLGEAPHAELTDRIVAAIREREALLILDNCEHVIESAAVFAHRVLGECRRLRILATSREPLGITGEALWPVEPLALPEGDAGPDEIASSPAVQLLRDRAGAVRRDLTVDAPTLATMVRICRALDGMPLAIELAAARLRTMSVDQLAHRLDDRFRLLTGGSRTALPRHRTLRAVVDWSWELLSDAERTVLRRLSVFSGGASLEAAERVCAGDAVGPEQVLELLTALTEKSLLLAEDGSVPRYRMLGTIKEYAGQRLAEAGESDLARHAHLDYFTGLAEAAEPCLRRAEQLDWLTTLGAEHDNIGAAMHGALAAGEAQAAMRLAAGAGWYWWLSGHKTEGMEHLTAATEVPGEVTDEVRAVVYALIVNFVTSGPGDEHQAAEWIHKAYEFSRRSLHSPSRHPLMGFITPLERMLRAPDAFLPAFESLLDDEDPWARALARLHLGKMRIVLGQEGRDADVYLEKALAEFRAIGERFGISFALTELAERIAVRGEFAAACEHYEEAIAVVTELGAAEDVLRMRSQQARLYWLLGDEDAGAAAVAEAERHAERATWPGALALLALAKAGLARWGGDAAEAHRQLGVATALLGDEAQRANIRAVTHDLLGYLADDLGEARAHRAAACRAAAEAGHAPLIAQVLVGVADLALRHDEHEQAVRLLAASADVRGLQDRSHPDVTRIEQAARRRLGDARFAEAAREGTRTDWSHLVEATLAS</sequence>
<evidence type="ECO:0000256" key="4">
    <source>
        <dbReference type="PROSITE-ProRule" id="PRU01091"/>
    </source>
</evidence>
<feature type="domain" description="OmpR/PhoB-type" evidence="5">
    <location>
        <begin position="1"/>
        <end position="90"/>
    </location>
</feature>
<dbReference type="AlphaFoldDB" id="A0A1D7VPC3"/>
<keyword evidence="2" id="KW-0902">Two-component regulatory system</keyword>
<dbReference type="InterPro" id="IPR005158">
    <property type="entry name" value="BTAD"/>
</dbReference>
<dbReference type="InterPro" id="IPR011990">
    <property type="entry name" value="TPR-like_helical_dom_sf"/>
</dbReference>
<dbReference type="PANTHER" id="PTHR47691">
    <property type="entry name" value="REGULATOR-RELATED"/>
    <property type="match status" value="1"/>
</dbReference>
<evidence type="ECO:0000313" key="6">
    <source>
        <dbReference type="EMBL" id="AOP48616.1"/>
    </source>
</evidence>
<organism evidence="6 7">
    <name type="scientific">Streptomyces lydicus</name>
    <dbReference type="NCBI Taxonomy" id="47763"/>
    <lineage>
        <taxon>Bacteria</taxon>
        <taxon>Bacillati</taxon>
        <taxon>Actinomycetota</taxon>
        <taxon>Actinomycetes</taxon>
        <taxon>Kitasatosporales</taxon>
        <taxon>Streptomycetaceae</taxon>
        <taxon>Streptomyces</taxon>
    </lineage>
</organism>
<dbReference type="PROSITE" id="PS51755">
    <property type="entry name" value="OMPR_PHOB"/>
    <property type="match status" value="1"/>
</dbReference>
<dbReference type="SMART" id="SM01043">
    <property type="entry name" value="BTAD"/>
    <property type="match status" value="1"/>
</dbReference>
<dbReference type="PANTHER" id="PTHR47691:SF3">
    <property type="entry name" value="HTH-TYPE TRANSCRIPTIONAL REGULATOR RV0890C-RELATED"/>
    <property type="match status" value="1"/>
</dbReference>
<dbReference type="InterPro" id="IPR016032">
    <property type="entry name" value="Sig_transdc_resp-reg_C-effctor"/>
</dbReference>
<name>A0A1D7VPC3_9ACTN</name>
<dbReference type="SMART" id="SM00862">
    <property type="entry name" value="Trans_reg_C"/>
    <property type="match status" value="1"/>
</dbReference>
<gene>
    <name evidence="6" type="ORF">SL103_22385</name>
</gene>
<dbReference type="PRINTS" id="PR00364">
    <property type="entry name" value="DISEASERSIST"/>
</dbReference>
<dbReference type="CDD" id="cd15831">
    <property type="entry name" value="BTAD"/>
    <property type="match status" value="1"/>
</dbReference>